<dbReference type="InterPro" id="IPR044730">
    <property type="entry name" value="RNase_H-like_dom_plant"/>
</dbReference>
<evidence type="ECO:0000256" key="3">
    <source>
        <dbReference type="ARBA" id="ARBA00022527"/>
    </source>
</evidence>
<dbReference type="AlphaFoldDB" id="A0AAQ3KHM6"/>
<dbReference type="Pfam" id="PF13456">
    <property type="entry name" value="RVT_3"/>
    <property type="match status" value="1"/>
</dbReference>
<evidence type="ECO:0000256" key="8">
    <source>
        <dbReference type="ARBA" id="ARBA00023211"/>
    </source>
</evidence>
<evidence type="ECO:0000256" key="4">
    <source>
        <dbReference type="ARBA" id="ARBA00022679"/>
    </source>
</evidence>
<evidence type="ECO:0000256" key="10">
    <source>
        <dbReference type="ARBA" id="ARBA00048679"/>
    </source>
</evidence>
<dbReference type="EC" id="2.7.11.1" evidence="2"/>
<dbReference type="FunFam" id="3.30.310.80:FF:000005">
    <property type="entry name" value="Non-specific serine/threonine protein kinase"/>
    <property type="match status" value="1"/>
</dbReference>
<dbReference type="InterPro" id="IPR004041">
    <property type="entry name" value="NAF_dom"/>
</dbReference>
<evidence type="ECO:0000256" key="11">
    <source>
        <dbReference type="PROSITE-ProRule" id="PRU10141"/>
    </source>
</evidence>
<name>A0AAQ3KHM6_9LILI</name>
<evidence type="ECO:0000256" key="6">
    <source>
        <dbReference type="ARBA" id="ARBA00022777"/>
    </source>
</evidence>
<dbReference type="PANTHER" id="PTHR43895">
    <property type="entry name" value="CALCIUM/CALMODULIN-DEPENDENT PROTEIN KINASE KINASE-RELATED"/>
    <property type="match status" value="1"/>
</dbReference>
<evidence type="ECO:0000259" key="12">
    <source>
        <dbReference type="PROSITE" id="PS50011"/>
    </source>
</evidence>
<keyword evidence="6 14" id="KW-0418">Kinase</keyword>
<dbReference type="GO" id="GO:0007165">
    <property type="term" value="P:signal transduction"/>
    <property type="evidence" value="ECO:0007669"/>
    <property type="project" value="InterPro"/>
</dbReference>
<evidence type="ECO:0000259" key="13">
    <source>
        <dbReference type="PROSITE" id="PS50816"/>
    </source>
</evidence>
<keyword evidence="4" id="KW-0808">Transferase</keyword>
<dbReference type="PROSITE" id="PS50011">
    <property type="entry name" value="PROTEIN_KINASE_DOM"/>
    <property type="match status" value="1"/>
</dbReference>
<dbReference type="PROSITE" id="PS00107">
    <property type="entry name" value="PROTEIN_KINASE_ATP"/>
    <property type="match status" value="1"/>
</dbReference>
<dbReference type="InterPro" id="IPR011009">
    <property type="entry name" value="Kinase-like_dom_sf"/>
</dbReference>
<sequence length="655" mass="74311">MLYKTIVDVNWNSRTNSSGNYKTKHMESDVMEQVQHSNCSYKIFCDAAWKDKDSDAGVGIYITDEFGKQTTSNCFRKRAYSPLSAEMWAIWHGLQKYIWYLSSQLKVNEWLHVKREFNLNAHLLAKKAISNQPDSSGSANALSNLYDDEAAVENLNYQNSKAIQKGIENNASSGVIKPVANTVNTNSSVEDMSKRGMTLMHRYELGRLLGKGAFAKVYHARSIATGQNVAIKVIDKEKVLRVGMIEQIKREISIMRRIRHPNIVQLYEVMANKNKIYFVMEYVKGGELFKKVAKGGLKEDAARKYFQQLIEAIDFCHSRGVYHRDLKPENLLIDENGILKVSDFGLSAFKESQRQDGLLHTLCGTPAYVAPEIINKKGYDGTKADLWSCGVILFVLLAGYLPFHDSNLIEMYRKITRGDFKCPNRIPSDVRKLITRLLDPNPKTRITVEMLVENPWFKKGLKPVEAQNQSEKLATLKDVISSFSIKHNNEESHKKTQMSEPVKPTSLNAFDIIALSPGFDLSGLFERESPKKQEDRFTTQKSASAIVSKLEEIAEMEHFKVMKKDGVVKLEGRKEGRKGLLAIDAEIFEVTPAFHVVEVKKSSGDTMEYQRFCNQDLKPFLKDIIWTWEGADHCQLPPLPPVPQSNLMPGHITET</sequence>
<dbReference type="GO" id="GO:0004523">
    <property type="term" value="F:RNA-DNA hybrid ribonuclease activity"/>
    <property type="evidence" value="ECO:0007669"/>
    <property type="project" value="InterPro"/>
</dbReference>
<dbReference type="PROSITE" id="PS50816">
    <property type="entry name" value="NAF"/>
    <property type="match status" value="1"/>
</dbReference>
<evidence type="ECO:0000313" key="14">
    <source>
        <dbReference type="EMBL" id="WOL08227.1"/>
    </source>
</evidence>
<comment type="catalytic activity">
    <reaction evidence="9">
        <text>L-threonyl-[protein] + ATP = O-phospho-L-threonyl-[protein] + ADP + H(+)</text>
        <dbReference type="Rhea" id="RHEA:46608"/>
        <dbReference type="Rhea" id="RHEA-COMP:11060"/>
        <dbReference type="Rhea" id="RHEA-COMP:11605"/>
        <dbReference type="ChEBI" id="CHEBI:15378"/>
        <dbReference type="ChEBI" id="CHEBI:30013"/>
        <dbReference type="ChEBI" id="CHEBI:30616"/>
        <dbReference type="ChEBI" id="CHEBI:61977"/>
        <dbReference type="ChEBI" id="CHEBI:456216"/>
        <dbReference type="EC" id="2.7.11.1"/>
    </reaction>
</comment>
<dbReference type="SUPFAM" id="SSF56112">
    <property type="entry name" value="Protein kinase-like (PK-like)"/>
    <property type="match status" value="1"/>
</dbReference>
<gene>
    <name evidence="14" type="ORF">Cni_G16979</name>
</gene>
<dbReference type="InterPro" id="IPR012337">
    <property type="entry name" value="RNaseH-like_sf"/>
</dbReference>
<dbReference type="PROSITE" id="PS00108">
    <property type="entry name" value="PROTEIN_KINASE_ST"/>
    <property type="match status" value="1"/>
</dbReference>
<dbReference type="SUPFAM" id="SSF53098">
    <property type="entry name" value="Ribonuclease H-like"/>
    <property type="match status" value="1"/>
</dbReference>
<dbReference type="GO" id="GO:0004674">
    <property type="term" value="F:protein serine/threonine kinase activity"/>
    <property type="evidence" value="ECO:0007669"/>
    <property type="project" value="UniProtKB-KW"/>
</dbReference>
<dbReference type="Gene3D" id="3.30.200.20">
    <property type="entry name" value="Phosphorylase Kinase, domain 1"/>
    <property type="match status" value="1"/>
</dbReference>
<dbReference type="Gene3D" id="1.10.510.10">
    <property type="entry name" value="Transferase(Phosphotransferase) domain 1"/>
    <property type="match status" value="1"/>
</dbReference>
<dbReference type="SMART" id="SM00220">
    <property type="entry name" value="S_TKc"/>
    <property type="match status" value="1"/>
</dbReference>
<proteinExistence type="inferred from homology"/>
<protein>
    <recommendedName>
        <fullName evidence="2">non-specific serine/threonine protein kinase</fullName>
        <ecNumber evidence="2">2.7.11.1</ecNumber>
    </recommendedName>
</protein>
<evidence type="ECO:0000256" key="7">
    <source>
        <dbReference type="ARBA" id="ARBA00022840"/>
    </source>
</evidence>
<accession>A0AAQ3KHM6</accession>
<keyword evidence="15" id="KW-1185">Reference proteome</keyword>
<dbReference type="FunFam" id="3.30.200.20:FF:000096">
    <property type="entry name" value="Non-specific serine/threonine protein kinase"/>
    <property type="match status" value="1"/>
</dbReference>
<evidence type="ECO:0000256" key="2">
    <source>
        <dbReference type="ARBA" id="ARBA00012513"/>
    </source>
</evidence>
<dbReference type="InterPro" id="IPR000719">
    <property type="entry name" value="Prot_kinase_dom"/>
</dbReference>
<comment type="similarity">
    <text evidence="1">Belongs to the protein kinase superfamily. CAMK Ser/Thr protein kinase family. SNF1 subfamily.</text>
</comment>
<dbReference type="Pfam" id="PF00069">
    <property type="entry name" value="Pkinase"/>
    <property type="match status" value="1"/>
</dbReference>
<feature type="domain" description="NAF" evidence="13">
    <location>
        <begin position="502"/>
        <end position="526"/>
    </location>
</feature>
<dbReference type="Proteomes" id="UP001327560">
    <property type="component" value="Chromosome 5"/>
</dbReference>
<dbReference type="InterPro" id="IPR002156">
    <property type="entry name" value="RNaseH_domain"/>
</dbReference>
<dbReference type="PANTHER" id="PTHR43895:SF139">
    <property type="entry name" value="CBL-INTERACTING PROTEIN KINASE 5"/>
    <property type="match status" value="1"/>
</dbReference>
<dbReference type="EMBL" id="CP136894">
    <property type="protein sequence ID" value="WOL08227.1"/>
    <property type="molecule type" value="Genomic_DNA"/>
</dbReference>
<feature type="domain" description="Protein kinase" evidence="12">
    <location>
        <begin position="203"/>
        <end position="457"/>
    </location>
</feature>
<evidence type="ECO:0000256" key="5">
    <source>
        <dbReference type="ARBA" id="ARBA00022741"/>
    </source>
</evidence>
<dbReference type="CDD" id="cd12195">
    <property type="entry name" value="CIPK_C"/>
    <property type="match status" value="1"/>
</dbReference>
<keyword evidence="8" id="KW-0464">Manganese</keyword>
<dbReference type="InterPro" id="IPR018451">
    <property type="entry name" value="NAF/FISL_domain"/>
</dbReference>
<organism evidence="14 15">
    <name type="scientific">Canna indica</name>
    <name type="common">Indian-shot</name>
    <dbReference type="NCBI Taxonomy" id="4628"/>
    <lineage>
        <taxon>Eukaryota</taxon>
        <taxon>Viridiplantae</taxon>
        <taxon>Streptophyta</taxon>
        <taxon>Embryophyta</taxon>
        <taxon>Tracheophyta</taxon>
        <taxon>Spermatophyta</taxon>
        <taxon>Magnoliopsida</taxon>
        <taxon>Liliopsida</taxon>
        <taxon>Zingiberales</taxon>
        <taxon>Cannaceae</taxon>
        <taxon>Canna</taxon>
    </lineage>
</organism>
<dbReference type="InterPro" id="IPR008271">
    <property type="entry name" value="Ser/Thr_kinase_AS"/>
</dbReference>
<keyword evidence="3" id="KW-0723">Serine/threonine-protein kinase</keyword>
<dbReference type="InterPro" id="IPR017441">
    <property type="entry name" value="Protein_kinase_ATP_BS"/>
</dbReference>
<evidence type="ECO:0000256" key="9">
    <source>
        <dbReference type="ARBA" id="ARBA00047899"/>
    </source>
</evidence>
<dbReference type="Gene3D" id="3.30.310.80">
    <property type="entry name" value="Kinase associated domain 1, KA1"/>
    <property type="match status" value="1"/>
</dbReference>
<evidence type="ECO:0000256" key="1">
    <source>
        <dbReference type="ARBA" id="ARBA00006234"/>
    </source>
</evidence>
<dbReference type="GO" id="GO:0005524">
    <property type="term" value="F:ATP binding"/>
    <property type="evidence" value="ECO:0007669"/>
    <property type="project" value="UniProtKB-UniRule"/>
</dbReference>
<dbReference type="CDD" id="cd06222">
    <property type="entry name" value="RNase_H_like"/>
    <property type="match status" value="1"/>
</dbReference>
<feature type="binding site" evidence="11">
    <location>
        <position position="232"/>
    </location>
    <ligand>
        <name>ATP</name>
        <dbReference type="ChEBI" id="CHEBI:30616"/>
    </ligand>
</feature>
<keyword evidence="7 11" id="KW-0067">ATP-binding</keyword>
<dbReference type="FunFam" id="1.10.510.10:FF:000653">
    <property type="entry name" value="Non-specific serine/threonine protein kinase"/>
    <property type="match status" value="1"/>
</dbReference>
<dbReference type="GO" id="GO:0003676">
    <property type="term" value="F:nucleic acid binding"/>
    <property type="evidence" value="ECO:0007669"/>
    <property type="project" value="InterPro"/>
</dbReference>
<comment type="catalytic activity">
    <reaction evidence="10">
        <text>L-seryl-[protein] + ATP = O-phospho-L-seryl-[protein] + ADP + H(+)</text>
        <dbReference type="Rhea" id="RHEA:17989"/>
        <dbReference type="Rhea" id="RHEA-COMP:9863"/>
        <dbReference type="Rhea" id="RHEA-COMP:11604"/>
        <dbReference type="ChEBI" id="CHEBI:15378"/>
        <dbReference type="ChEBI" id="CHEBI:29999"/>
        <dbReference type="ChEBI" id="CHEBI:30616"/>
        <dbReference type="ChEBI" id="CHEBI:83421"/>
        <dbReference type="ChEBI" id="CHEBI:456216"/>
        <dbReference type="EC" id="2.7.11.1"/>
    </reaction>
</comment>
<evidence type="ECO:0000313" key="15">
    <source>
        <dbReference type="Proteomes" id="UP001327560"/>
    </source>
</evidence>
<keyword evidence="5 11" id="KW-0547">Nucleotide-binding</keyword>
<dbReference type="Pfam" id="PF03822">
    <property type="entry name" value="NAF"/>
    <property type="match status" value="1"/>
</dbReference>
<reference evidence="14 15" key="1">
    <citation type="submission" date="2023-10" db="EMBL/GenBank/DDBJ databases">
        <title>Chromosome-scale genome assembly provides insights into flower coloration mechanisms of Canna indica.</title>
        <authorList>
            <person name="Li C."/>
        </authorList>
    </citation>
    <scope>NUCLEOTIDE SEQUENCE [LARGE SCALE GENOMIC DNA]</scope>
    <source>
        <tissue evidence="14">Flower</tissue>
    </source>
</reference>